<protein>
    <submittedName>
        <fullName evidence="1">Uncharacterized protein</fullName>
    </submittedName>
</protein>
<dbReference type="EMBL" id="JAGZAM010000002">
    <property type="protein sequence ID" value="MBS5686904.1"/>
    <property type="molecule type" value="Genomic_DNA"/>
</dbReference>
<comment type="caution">
    <text evidence="1">The sequence shown here is derived from an EMBL/GenBank/DDBJ whole genome shotgun (WGS) entry which is preliminary data.</text>
</comment>
<reference evidence="1" key="1">
    <citation type="submission" date="2021-02" db="EMBL/GenBank/DDBJ databases">
        <title>Infant gut strain persistence is associated with maternal origin, phylogeny, and functional potential including surface adhesion and iron acquisition.</title>
        <authorList>
            <person name="Lou Y.C."/>
        </authorList>
    </citation>
    <scope>NUCLEOTIDE SEQUENCE</scope>
    <source>
        <strain evidence="1">L3_101_367G1_dasL3_101_367G1_metabat.metabat.26</strain>
    </source>
</reference>
<evidence type="ECO:0000313" key="2">
    <source>
        <dbReference type="Proteomes" id="UP000733372"/>
    </source>
</evidence>
<evidence type="ECO:0000313" key="1">
    <source>
        <dbReference type="EMBL" id="MBS5686904.1"/>
    </source>
</evidence>
<accession>A0A943FPH1</accession>
<dbReference type="RefSeq" id="WP_435145157.1">
    <property type="nucleotide sequence ID" value="NZ_CP170812.1"/>
</dbReference>
<dbReference type="AlphaFoldDB" id="A0A943FPH1"/>
<proteinExistence type="predicted"/>
<name>A0A943FPH1_9FIRM</name>
<organism evidence="1 2">
    <name type="scientific">Faecalibacterium prausnitzii</name>
    <dbReference type="NCBI Taxonomy" id="853"/>
    <lineage>
        <taxon>Bacteria</taxon>
        <taxon>Bacillati</taxon>
        <taxon>Bacillota</taxon>
        <taxon>Clostridia</taxon>
        <taxon>Eubacteriales</taxon>
        <taxon>Oscillospiraceae</taxon>
        <taxon>Faecalibacterium</taxon>
    </lineage>
</organism>
<sequence>MTHITTRWTEKGDSMKKAPFILHEKFRSDNNEQRKERFQKEFERYIIDGLLNAVPPSSCA</sequence>
<gene>
    <name evidence="1" type="ORF">KHW66_02200</name>
</gene>
<dbReference type="Proteomes" id="UP000733372">
    <property type="component" value="Unassembled WGS sequence"/>
</dbReference>